<gene>
    <name evidence="3" type="ORF">FJ657_07950</name>
</gene>
<feature type="compositionally biased region" description="Low complexity" evidence="1">
    <location>
        <begin position="43"/>
        <end position="67"/>
    </location>
</feature>
<keyword evidence="2" id="KW-1133">Transmembrane helix</keyword>
<protein>
    <submittedName>
        <fullName evidence="3">Uncharacterized protein</fullName>
    </submittedName>
</protein>
<keyword evidence="4" id="KW-1185">Reference proteome</keyword>
<name>A0A506Y445_9MICO</name>
<dbReference type="RefSeq" id="WP_141163148.1">
    <property type="nucleotide sequence ID" value="NZ_VHQG01000002.1"/>
</dbReference>
<evidence type="ECO:0000256" key="2">
    <source>
        <dbReference type="SAM" id="Phobius"/>
    </source>
</evidence>
<feature type="transmembrane region" description="Helical" evidence="2">
    <location>
        <begin position="97"/>
        <end position="116"/>
    </location>
</feature>
<evidence type="ECO:0000313" key="4">
    <source>
        <dbReference type="Proteomes" id="UP000316252"/>
    </source>
</evidence>
<evidence type="ECO:0000313" key="3">
    <source>
        <dbReference type="EMBL" id="TPW75788.1"/>
    </source>
</evidence>
<keyword evidence="2" id="KW-0812">Transmembrane</keyword>
<feature type="compositionally biased region" description="Basic and acidic residues" evidence="1">
    <location>
        <begin position="25"/>
        <end position="42"/>
    </location>
</feature>
<dbReference type="Proteomes" id="UP000316252">
    <property type="component" value="Unassembled WGS sequence"/>
</dbReference>
<reference evidence="3 4" key="1">
    <citation type="submission" date="2019-06" db="EMBL/GenBank/DDBJ databases">
        <authorList>
            <person name="Li F."/>
        </authorList>
    </citation>
    <scope>NUCLEOTIDE SEQUENCE [LARGE SCALE GENOMIC DNA]</scope>
    <source>
        <strain evidence="3 4">10F1D-1</strain>
    </source>
</reference>
<organism evidence="3 4">
    <name type="scientific">Schumannella soli</name>
    <dbReference type="NCBI Taxonomy" id="2590779"/>
    <lineage>
        <taxon>Bacteria</taxon>
        <taxon>Bacillati</taxon>
        <taxon>Actinomycetota</taxon>
        <taxon>Actinomycetes</taxon>
        <taxon>Micrococcales</taxon>
        <taxon>Microbacteriaceae</taxon>
        <taxon>Schumannella</taxon>
    </lineage>
</organism>
<feature type="transmembrane region" description="Helical" evidence="2">
    <location>
        <begin position="176"/>
        <end position="199"/>
    </location>
</feature>
<feature type="transmembrane region" description="Helical" evidence="2">
    <location>
        <begin position="151"/>
        <end position="169"/>
    </location>
</feature>
<proteinExistence type="predicted"/>
<accession>A0A506Y445</accession>
<keyword evidence="2" id="KW-0472">Membrane</keyword>
<dbReference type="OrthoDB" id="5083906at2"/>
<comment type="caution">
    <text evidence="3">The sequence shown here is derived from an EMBL/GenBank/DDBJ whole genome shotgun (WGS) entry which is preliminary data.</text>
</comment>
<dbReference type="EMBL" id="VHQG01000002">
    <property type="protein sequence ID" value="TPW75788.1"/>
    <property type="molecule type" value="Genomic_DNA"/>
</dbReference>
<sequence length="210" mass="21832">MSDARDTMPAAGAPRPAYGEYASPEELREILGPDHPLLRDVTDALTPPAAAPAASATAAPTPDWTPSGAATGAPAYSTASPQPGAKPAAKPRPRWDLPITVGLLVFGAFNVVSALTSRDLYPQRFEQVFQIMGVGDFTATGAAVAGANWDAGLQLAILVVTIAVVALVVRRLRIVFWIPLVGGALASIASMIVAFSVMLQDPAYLQMLQG</sequence>
<dbReference type="InterPro" id="IPR046231">
    <property type="entry name" value="DUF6264"/>
</dbReference>
<feature type="region of interest" description="Disordered" evidence="1">
    <location>
        <begin position="1"/>
        <end position="91"/>
    </location>
</feature>
<dbReference type="Pfam" id="PF19779">
    <property type="entry name" value="DUF6264"/>
    <property type="match status" value="1"/>
</dbReference>
<evidence type="ECO:0000256" key="1">
    <source>
        <dbReference type="SAM" id="MobiDB-lite"/>
    </source>
</evidence>
<dbReference type="AlphaFoldDB" id="A0A506Y445"/>